<feature type="domain" description="Protein kinase" evidence="24">
    <location>
        <begin position="24"/>
        <end position="308"/>
    </location>
</feature>
<evidence type="ECO:0000313" key="26">
    <source>
        <dbReference type="EMBL" id="OTG12262.1"/>
    </source>
</evidence>
<dbReference type="OrthoDB" id="4062651at2759"/>
<evidence type="ECO:0000256" key="21">
    <source>
        <dbReference type="ARBA" id="ARBA00048679"/>
    </source>
</evidence>
<proteinExistence type="inferred from homology"/>
<protein>
    <recommendedName>
        <fullName evidence="4">non-specific serine/threonine protein kinase</fullName>
        <ecNumber evidence="4">2.7.11.1</ecNumber>
    </recommendedName>
</protein>
<keyword evidence="19" id="KW-0325">Glycoprotein</keyword>
<feature type="domain" description="Protein kinase" evidence="24">
    <location>
        <begin position="383"/>
        <end position="652"/>
    </location>
</feature>
<dbReference type="Pfam" id="PF07714">
    <property type="entry name" value="PK_Tyr_Ser-Thr"/>
    <property type="match status" value="1"/>
</dbReference>
<comment type="subcellular location">
    <subcellularLocation>
        <location evidence="1">Cell membrane</location>
        <topology evidence="1">Single-pass type I membrane protein</topology>
    </subcellularLocation>
</comment>
<evidence type="ECO:0000313" key="25">
    <source>
        <dbReference type="EMBL" id="KAF5787516.1"/>
    </source>
</evidence>
<evidence type="ECO:0000256" key="8">
    <source>
        <dbReference type="ARBA" id="ARBA00022614"/>
    </source>
</evidence>
<comment type="catalytic activity">
    <reaction evidence="20">
        <text>L-threonyl-[protein] + ATP = O-phospho-L-threonyl-[protein] + ADP + H(+)</text>
        <dbReference type="Rhea" id="RHEA:46608"/>
        <dbReference type="Rhea" id="RHEA-COMP:11060"/>
        <dbReference type="Rhea" id="RHEA-COMP:11605"/>
        <dbReference type="ChEBI" id="CHEBI:15378"/>
        <dbReference type="ChEBI" id="CHEBI:30013"/>
        <dbReference type="ChEBI" id="CHEBI:30616"/>
        <dbReference type="ChEBI" id="CHEBI:61977"/>
        <dbReference type="ChEBI" id="CHEBI:456216"/>
        <dbReference type="EC" id="2.7.11.1"/>
    </reaction>
</comment>
<keyword evidence="15 22" id="KW-0067">ATP-binding</keyword>
<feature type="region of interest" description="Disordered" evidence="23">
    <location>
        <begin position="651"/>
        <end position="671"/>
    </location>
</feature>
<evidence type="ECO:0000256" key="4">
    <source>
        <dbReference type="ARBA" id="ARBA00012513"/>
    </source>
</evidence>
<dbReference type="InterPro" id="IPR017441">
    <property type="entry name" value="Protein_kinase_ATP_BS"/>
</dbReference>
<dbReference type="PANTHER" id="PTHR48008">
    <property type="entry name" value="LEUCINE-RICH REPEAT RECEPTOR-LIKE PROTEIN KINASE IMK3-RELATED"/>
    <property type="match status" value="1"/>
</dbReference>
<evidence type="ECO:0000256" key="6">
    <source>
        <dbReference type="ARBA" id="ARBA00022527"/>
    </source>
</evidence>
<keyword evidence="7" id="KW-0597">Phosphoprotein</keyword>
<dbReference type="OMA" id="FICNIKE"/>
<evidence type="ECO:0000259" key="24">
    <source>
        <dbReference type="PROSITE" id="PS50011"/>
    </source>
</evidence>
<keyword evidence="6" id="KW-0723">Serine/threonine-protein kinase</keyword>
<comment type="similarity">
    <text evidence="2">In the N-terminal section; belongs to the leguminous lectin family.</text>
</comment>
<dbReference type="GO" id="GO:0004674">
    <property type="term" value="F:protein serine/threonine kinase activity"/>
    <property type="evidence" value="ECO:0007669"/>
    <property type="project" value="UniProtKB-KW"/>
</dbReference>
<dbReference type="GO" id="GO:0002229">
    <property type="term" value="P:defense response to oomycetes"/>
    <property type="evidence" value="ECO:0007669"/>
    <property type="project" value="UniProtKB-ARBA"/>
</dbReference>
<evidence type="ECO:0000256" key="16">
    <source>
        <dbReference type="ARBA" id="ARBA00022989"/>
    </source>
</evidence>
<evidence type="ECO:0000256" key="13">
    <source>
        <dbReference type="ARBA" id="ARBA00022741"/>
    </source>
</evidence>
<comment type="catalytic activity">
    <reaction evidence="21">
        <text>L-seryl-[protein] + ATP = O-phospho-L-seryl-[protein] + ADP + H(+)</text>
        <dbReference type="Rhea" id="RHEA:17989"/>
        <dbReference type="Rhea" id="RHEA-COMP:9863"/>
        <dbReference type="Rhea" id="RHEA-COMP:11604"/>
        <dbReference type="ChEBI" id="CHEBI:15378"/>
        <dbReference type="ChEBI" id="CHEBI:29999"/>
        <dbReference type="ChEBI" id="CHEBI:30616"/>
        <dbReference type="ChEBI" id="CHEBI:83421"/>
        <dbReference type="ChEBI" id="CHEBI:456216"/>
        <dbReference type="EC" id="2.7.11.1"/>
    </reaction>
</comment>
<dbReference type="GO" id="GO:0005524">
    <property type="term" value="F:ATP binding"/>
    <property type="evidence" value="ECO:0007669"/>
    <property type="project" value="UniProtKB-UniRule"/>
</dbReference>
<keyword evidence="9 25" id="KW-0808">Transferase</keyword>
<evidence type="ECO:0000256" key="1">
    <source>
        <dbReference type="ARBA" id="ARBA00004251"/>
    </source>
</evidence>
<dbReference type="EMBL" id="CM007899">
    <property type="protein sequence ID" value="OTG12262.1"/>
    <property type="molecule type" value="Genomic_DNA"/>
</dbReference>
<dbReference type="InParanoid" id="A0A251TNS4"/>
<feature type="binding site" evidence="22">
    <location>
        <position position="55"/>
    </location>
    <ligand>
        <name>ATP</name>
        <dbReference type="ChEBI" id="CHEBI:30616"/>
    </ligand>
</feature>
<dbReference type="InterPro" id="IPR000719">
    <property type="entry name" value="Prot_kinase_dom"/>
</dbReference>
<keyword evidence="17" id="KW-0472">Membrane</keyword>
<evidence type="ECO:0000256" key="12">
    <source>
        <dbReference type="ARBA" id="ARBA00022737"/>
    </source>
</evidence>
<evidence type="ECO:0000256" key="11">
    <source>
        <dbReference type="ARBA" id="ARBA00022729"/>
    </source>
</evidence>
<dbReference type="Gene3D" id="1.10.510.10">
    <property type="entry name" value="Transferase(Phosphotransferase) domain 1"/>
    <property type="match status" value="2"/>
</dbReference>
<dbReference type="Proteomes" id="UP000215914">
    <property type="component" value="Chromosome 10"/>
</dbReference>
<evidence type="ECO:0000256" key="23">
    <source>
        <dbReference type="SAM" id="MobiDB-lite"/>
    </source>
</evidence>
<dbReference type="AlphaFoldDB" id="A0A251TNS4"/>
<evidence type="ECO:0000256" key="22">
    <source>
        <dbReference type="PROSITE-ProRule" id="PRU10141"/>
    </source>
</evidence>
<keyword evidence="12" id="KW-0677">Repeat</keyword>
<name>A0A251TNS4_HELAN</name>
<evidence type="ECO:0000256" key="9">
    <source>
        <dbReference type="ARBA" id="ARBA00022679"/>
    </source>
</evidence>
<evidence type="ECO:0000256" key="14">
    <source>
        <dbReference type="ARBA" id="ARBA00022777"/>
    </source>
</evidence>
<evidence type="ECO:0000256" key="3">
    <source>
        <dbReference type="ARBA" id="ARBA00010217"/>
    </source>
</evidence>
<evidence type="ECO:0000256" key="15">
    <source>
        <dbReference type="ARBA" id="ARBA00022840"/>
    </source>
</evidence>
<keyword evidence="27" id="KW-1185">Reference proteome</keyword>
<dbReference type="SUPFAM" id="SSF56112">
    <property type="entry name" value="Protein kinase-like (PK-like)"/>
    <property type="match status" value="2"/>
</dbReference>
<evidence type="ECO:0000256" key="10">
    <source>
        <dbReference type="ARBA" id="ARBA00022692"/>
    </source>
</evidence>
<evidence type="ECO:0000256" key="18">
    <source>
        <dbReference type="ARBA" id="ARBA00023170"/>
    </source>
</evidence>
<keyword evidence="13 22" id="KW-0547">Nucleotide-binding</keyword>
<gene>
    <name evidence="26" type="ORF">HannXRQ_Chr10g0307731</name>
    <name evidence="25" type="ORF">HanXRQr2_Chr10g0453691</name>
</gene>
<keyword evidence="14 26" id="KW-0418">Kinase</keyword>
<dbReference type="InterPro" id="IPR052451">
    <property type="entry name" value="Ser/Thr_kinase-like"/>
</dbReference>
<keyword evidence="11" id="KW-0732">Signal</keyword>
<evidence type="ECO:0000256" key="19">
    <source>
        <dbReference type="ARBA" id="ARBA00023180"/>
    </source>
</evidence>
<keyword evidence="10" id="KW-0812">Transmembrane</keyword>
<dbReference type="FunFam" id="1.10.510.10:FF:000358">
    <property type="entry name" value="Putative leucine-rich repeat receptor-like serine/threonine-protein kinase"/>
    <property type="match status" value="1"/>
</dbReference>
<dbReference type="PROSITE" id="PS50011">
    <property type="entry name" value="PROTEIN_KINASE_DOM"/>
    <property type="match status" value="2"/>
</dbReference>
<keyword evidence="18" id="KW-0675">Receptor</keyword>
<dbReference type="SMART" id="SM00220">
    <property type="entry name" value="S_TKc"/>
    <property type="match status" value="2"/>
</dbReference>
<organism evidence="26 27">
    <name type="scientific">Helianthus annuus</name>
    <name type="common">Common sunflower</name>
    <dbReference type="NCBI Taxonomy" id="4232"/>
    <lineage>
        <taxon>Eukaryota</taxon>
        <taxon>Viridiplantae</taxon>
        <taxon>Streptophyta</taxon>
        <taxon>Embryophyta</taxon>
        <taxon>Tracheophyta</taxon>
        <taxon>Spermatophyta</taxon>
        <taxon>Magnoliopsida</taxon>
        <taxon>eudicotyledons</taxon>
        <taxon>Gunneridae</taxon>
        <taxon>Pentapetalae</taxon>
        <taxon>asterids</taxon>
        <taxon>campanulids</taxon>
        <taxon>Asterales</taxon>
        <taxon>Asteraceae</taxon>
        <taxon>Asteroideae</taxon>
        <taxon>Heliantheae alliance</taxon>
        <taxon>Heliantheae</taxon>
        <taxon>Helianthus</taxon>
    </lineage>
</organism>
<dbReference type="EC" id="2.7.11.1" evidence="4"/>
<keyword evidence="8" id="KW-0433">Leucine-rich repeat</keyword>
<keyword evidence="5" id="KW-1003">Cell membrane</keyword>
<evidence type="ECO:0000256" key="7">
    <source>
        <dbReference type="ARBA" id="ARBA00022553"/>
    </source>
</evidence>
<dbReference type="PROSITE" id="PS00108">
    <property type="entry name" value="PROTEIN_KINASE_ST"/>
    <property type="match status" value="1"/>
</dbReference>
<reference evidence="25 27" key="1">
    <citation type="journal article" date="2017" name="Nature">
        <title>The sunflower genome provides insights into oil metabolism, flowering and Asterid evolution.</title>
        <authorList>
            <person name="Badouin H."/>
            <person name="Gouzy J."/>
            <person name="Grassa C.J."/>
            <person name="Murat F."/>
            <person name="Staton S.E."/>
            <person name="Cottret L."/>
            <person name="Lelandais-Briere C."/>
            <person name="Owens G.L."/>
            <person name="Carrere S."/>
            <person name="Mayjonade B."/>
            <person name="Legrand L."/>
            <person name="Gill N."/>
            <person name="Kane N.C."/>
            <person name="Bowers J.E."/>
            <person name="Hubner S."/>
            <person name="Bellec A."/>
            <person name="Berard A."/>
            <person name="Berges H."/>
            <person name="Blanchet N."/>
            <person name="Boniface M.C."/>
            <person name="Brunel D."/>
            <person name="Catrice O."/>
            <person name="Chaidir N."/>
            <person name="Claudel C."/>
            <person name="Donnadieu C."/>
            <person name="Faraut T."/>
            <person name="Fievet G."/>
            <person name="Helmstetter N."/>
            <person name="King M."/>
            <person name="Knapp S.J."/>
            <person name="Lai Z."/>
            <person name="Le Paslier M.C."/>
            <person name="Lippi Y."/>
            <person name="Lorenzon L."/>
            <person name="Mandel J.R."/>
            <person name="Marage G."/>
            <person name="Marchand G."/>
            <person name="Marquand E."/>
            <person name="Bret-Mestries E."/>
            <person name="Morien E."/>
            <person name="Nambeesan S."/>
            <person name="Nguyen T."/>
            <person name="Pegot-Espagnet P."/>
            <person name="Pouilly N."/>
            <person name="Raftis F."/>
            <person name="Sallet E."/>
            <person name="Schiex T."/>
            <person name="Thomas J."/>
            <person name="Vandecasteele C."/>
            <person name="Vares D."/>
            <person name="Vear F."/>
            <person name="Vautrin S."/>
            <person name="Crespi M."/>
            <person name="Mangin B."/>
            <person name="Burke J.M."/>
            <person name="Salse J."/>
            <person name="Munos S."/>
            <person name="Vincourt P."/>
            <person name="Rieseberg L.H."/>
            <person name="Langlade N.B."/>
        </authorList>
    </citation>
    <scope>NUCLEOTIDE SEQUENCE [LARGE SCALE GENOMIC DNA]</scope>
    <source>
        <strain evidence="27">cv. SF193</strain>
        <tissue evidence="25">Leaves</tissue>
    </source>
</reference>
<evidence type="ECO:0000256" key="2">
    <source>
        <dbReference type="ARBA" id="ARBA00008536"/>
    </source>
</evidence>
<dbReference type="Pfam" id="PF00069">
    <property type="entry name" value="Pkinase"/>
    <property type="match status" value="1"/>
</dbReference>
<evidence type="ECO:0000313" key="27">
    <source>
        <dbReference type="Proteomes" id="UP000215914"/>
    </source>
</evidence>
<dbReference type="FunFam" id="3.30.200.20:FF:000039">
    <property type="entry name" value="receptor-like protein kinase FERONIA"/>
    <property type="match status" value="1"/>
</dbReference>
<dbReference type="InterPro" id="IPR011009">
    <property type="entry name" value="Kinase-like_dom_sf"/>
</dbReference>
<dbReference type="GO" id="GO:0005886">
    <property type="term" value="C:plasma membrane"/>
    <property type="evidence" value="ECO:0007669"/>
    <property type="project" value="UniProtKB-SubCell"/>
</dbReference>
<evidence type="ECO:0000256" key="17">
    <source>
        <dbReference type="ARBA" id="ARBA00023136"/>
    </source>
</evidence>
<evidence type="ECO:0000256" key="20">
    <source>
        <dbReference type="ARBA" id="ARBA00047899"/>
    </source>
</evidence>
<evidence type="ECO:0000256" key="5">
    <source>
        <dbReference type="ARBA" id="ARBA00022475"/>
    </source>
</evidence>
<dbReference type="Gramene" id="mRNA:HanXRQr2_Chr10g0453691">
    <property type="protein sequence ID" value="mRNA:HanXRQr2_Chr10g0453691"/>
    <property type="gene ID" value="HanXRQr2_Chr10g0453691"/>
</dbReference>
<dbReference type="PANTHER" id="PTHR48008:SF6">
    <property type="entry name" value="LEUCINE-RICH REPEAT RECEPTOR-LIKE PROTEIN KINASE IMK3-RELATED"/>
    <property type="match status" value="1"/>
</dbReference>
<dbReference type="PROSITE" id="PS00107">
    <property type="entry name" value="PROTEIN_KINASE_ATP"/>
    <property type="match status" value="1"/>
</dbReference>
<reference evidence="26" key="2">
    <citation type="submission" date="2017-02" db="EMBL/GenBank/DDBJ databases">
        <title>Sunflower complete genome.</title>
        <authorList>
            <person name="Langlade N."/>
            <person name="Munos S."/>
        </authorList>
    </citation>
    <scope>NUCLEOTIDE SEQUENCE [LARGE SCALE GENOMIC DNA]</scope>
    <source>
        <tissue evidence="26">Leaves</tissue>
    </source>
</reference>
<sequence>MASFMKEFEHLKIHLEDLKRATNSFGSKVIGAGGFGKVYEGEISHSKGRSKVAIKRLSREFGQGDPEFLKEIMMLSRHSHKNLITLLGYCDEDGEKILVYEHASNGSLDRHLSSNVLTWAQRLKICLDAAKGLKYLHDHRGTHQRILHRDIKSANILLDDNWNAKLSDMGLSKFGPANQHSVLVTNVVGTPGYCDPQYMETYTLSKESDIYSFGVVLFEVLCGGLCFKTTTGQLEILVPMWKQNYIHKKLDHIIFKDLKPPMDPTSLETFSEIAFQCLHYSREQRPTTSLLVRKLEIAFKCQERHDVMKLTNVVGKYEKYNYFDKLLSKGKEVFFNIGKKKKEGAKRKDAKGSAATVGKGAATKRELVHFDGTMSFTLEDLLRGSAEVMGKSTYGTYYKATLENGDCFTVVRLGLYLVKNQRKVEAELNLLGKISHRNLLTMRAYSLHPEETLLVYDYMPKGSLAVFLHARTYQPQIDWATRMRIAKGVARGLHSLHTHHNIIHGNLTSSNLFLDESINPKISDIGMSRLVTASANSDMIATARILGYQAPELSKLEKADMKTDVYSLGVIMLELLTGKSPGEMEDQNLPQWVGSIIESEWISEVLDLDMLRDTPLDEDEMVSTLQLAMECVSKLPHRRPDVQQVLQQLEEIRPETATTSSDDGGAGPLLS</sequence>
<dbReference type="InterPro" id="IPR008271">
    <property type="entry name" value="Ser/Thr_kinase_AS"/>
</dbReference>
<dbReference type="EMBL" id="MNCJ02000325">
    <property type="protein sequence ID" value="KAF5787516.1"/>
    <property type="molecule type" value="Genomic_DNA"/>
</dbReference>
<dbReference type="InterPro" id="IPR001245">
    <property type="entry name" value="Ser-Thr/Tyr_kinase_cat_dom"/>
</dbReference>
<reference evidence="25" key="3">
    <citation type="submission" date="2020-06" db="EMBL/GenBank/DDBJ databases">
        <title>Helianthus annuus Genome sequencing and assembly Release 2.</title>
        <authorList>
            <person name="Gouzy J."/>
            <person name="Langlade N."/>
            <person name="Munos S."/>
        </authorList>
    </citation>
    <scope>NUCLEOTIDE SEQUENCE</scope>
    <source>
        <tissue evidence="25">Leaves</tissue>
    </source>
</reference>
<comment type="similarity">
    <text evidence="3">In the C-terminal section; belongs to the protein kinase superfamily. Ser/Thr protein kinase family.</text>
</comment>
<dbReference type="FunFam" id="1.10.510.10:FF:000240">
    <property type="entry name" value="Lectin-domain containing receptor kinase A4.3"/>
    <property type="match status" value="1"/>
</dbReference>
<keyword evidence="16" id="KW-1133">Transmembrane helix</keyword>
<accession>A0A251TNS4</accession>
<dbReference type="Gene3D" id="3.30.200.20">
    <property type="entry name" value="Phosphorylase Kinase, domain 1"/>
    <property type="match status" value="2"/>
</dbReference>